<dbReference type="EMBL" id="JAPKIY010000017">
    <property type="protein sequence ID" value="MDS0898549.1"/>
    <property type="molecule type" value="Genomic_DNA"/>
</dbReference>
<dbReference type="Proteomes" id="UP001076655">
    <property type="component" value="Unassembled WGS sequence"/>
</dbReference>
<feature type="chain" id="PRO_5015032558" description="Lipoprotein" evidence="1">
    <location>
        <begin position="23"/>
        <end position="119"/>
    </location>
</feature>
<dbReference type="Proteomes" id="UP001182247">
    <property type="component" value="Unassembled WGS sequence"/>
</dbReference>
<evidence type="ECO:0000313" key="3">
    <source>
        <dbReference type="EMBL" id="MCY0790610.1"/>
    </source>
</evidence>
<evidence type="ECO:0000313" key="5">
    <source>
        <dbReference type="Proteomes" id="UP000650477"/>
    </source>
</evidence>
<evidence type="ECO:0000256" key="1">
    <source>
        <dbReference type="SAM" id="SignalP"/>
    </source>
</evidence>
<proteinExistence type="predicted"/>
<gene>
    <name evidence="2" type="ORF">CYG68_05570</name>
    <name evidence="3" type="ORF">N0392_13050</name>
    <name evidence="4" type="ORF">OSC06_11245</name>
</gene>
<sequence length="119" mass="13950">MMKNRLILVSALLLSGCSSVWVEVPGGSEYTRAEANAFCEPESHKLYPVKNEVAQRSVMRDVEKRCKKDDDCGNSKTYKEQTPVTESYVMDVNEDSRNRYFYSCMKTKGWDREDRWMWE</sequence>
<dbReference type="EMBL" id="JAPNMI010000006">
    <property type="protein sequence ID" value="MCY0790610.1"/>
    <property type="molecule type" value="Genomic_DNA"/>
</dbReference>
<organism evidence="2 5">
    <name type="scientific">Morganella morganii</name>
    <name type="common">Proteus morganii</name>
    <dbReference type="NCBI Taxonomy" id="582"/>
    <lineage>
        <taxon>Bacteria</taxon>
        <taxon>Pseudomonadati</taxon>
        <taxon>Pseudomonadota</taxon>
        <taxon>Gammaproteobacteria</taxon>
        <taxon>Enterobacterales</taxon>
        <taxon>Morganellaceae</taxon>
        <taxon>Morganella</taxon>
    </lineage>
</organism>
<dbReference type="AlphaFoldDB" id="A0A0A2RG21"/>
<feature type="signal peptide" evidence="1">
    <location>
        <begin position="1"/>
        <end position="22"/>
    </location>
</feature>
<name>A0A0A2RG21_MORMO</name>
<evidence type="ECO:0000313" key="2">
    <source>
        <dbReference type="EMBL" id="MBE8611885.1"/>
    </source>
</evidence>
<dbReference type="Proteomes" id="UP000650477">
    <property type="component" value="Unassembled WGS sequence"/>
</dbReference>
<dbReference type="RefSeq" id="WP_004235239.1">
    <property type="nucleotide sequence ID" value="NZ_ABGYJJ040000001.1"/>
</dbReference>
<accession>A0A0A2RG21</accession>
<protein>
    <recommendedName>
        <fullName evidence="6">Lipoprotein</fullName>
    </recommendedName>
</protein>
<dbReference type="GeneID" id="93360181"/>
<evidence type="ECO:0000313" key="4">
    <source>
        <dbReference type="EMBL" id="MDS0898549.1"/>
    </source>
</evidence>
<reference evidence="2" key="1">
    <citation type="submission" date="2017-12" db="EMBL/GenBank/DDBJ databases">
        <title>Genome sequencing and analysis.</title>
        <authorList>
            <person name="Huang Y.-T."/>
        </authorList>
    </citation>
    <scope>NUCLEOTIDE SEQUENCE</scope>
    <source>
        <strain evidence="2">VGH116</strain>
    </source>
</reference>
<dbReference type="PROSITE" id="PS51257">
    <property type="entry name" value="PROKAR_LIPOPROTEIN"/>
    <property type="match status" value="1"/>
</dbReference>
<keyword evidence="1" id="KW-0732">Signal</keyword>
<reference evidence="4" key="3">
    <citation type="submission" date="2023-02" db="EMBL/GenBank/DDBJ databases">
        <title>Detection, antimicrobial susceptibility and genomic characterization of NDM-producing species of Morganellaceae, Yersiniaceae, and Enterobacteriaceae other than Klebsiella.</title>
        <authorList>
            <person name="Camargo C.H."/>
            <person name="Sacchi C.T."/>
            <person name="Campos K.R."/>
        </authorList>
    </citation>
    <scope>NUCLEOTIDE SEQUENCE</scope>
    <source>
        <strain evidence="4">1189_21</strain>
    </source>
</reference>
<evidence type="ECO:0008006" key="6">
    <source>
        <dbReference type="Google" id="ProtNLM"/>
    </source>
</evidence>
<dbReference type="STRING" id="582.AL531_08315"/>
<reference evidence="3" key="2">
    <citation type="submission" date="2022-08" db="EMBL/GenBank/DDBJ databases">
        <authorList>
            <person name="Dale J.L."/>
        </authorList>
    </citation>
    <scope>NUCLEOTIDE SEQUENCE</scope>
    <source>
        <strain evidence="3">2022EL-00758</strain>
    </source>
</reference>
<comment type="caution">
    <text evidence="2">The sequence shown here is derived from an EMBL/GenBank/DDBJ whole genome shotgun (WGS) entry which is preliminary data.</text>
</comment>
<dbReference type="OrthoDB" id="6506626at2"/>
<dbReference type="EMBL" id="PKLF01000004">
    <property type="protein sequence ID" value="MBE8611885.1"/>
    <property type="molecule type" value="Genomic_DNA"/>
</dbReference>